<dbReference type="PANTHER" id="PTHR30346:SF0">
    <property type="entry name" value="HCA OPERON TRANSCRIPTIONAL ACTIVATOR HCAR"/>
    <property type="match status" value="1"/>
</dbReference>
<feature type="domain" description="HTH lysR-type" evidence="5">
    <location>
        <begin position="1"/>
        <end position="58"/>
    </location>
</feature>
<dbReference type="PANTHER" id="PTHR30346">
    <property type="entry name" value="TRANSCRIPTIONAL DUAL REGULATOR HCAR-RELATED"/>
    <property type="match status" value="1"/>
</dbReference>
<evidence type="ECO:0000256" key="2">
    <source>
        <dbReference type="ARBA" id="ARBA00023015"/>
    </source>
</evidence>
<evidence type="ECO:0000313" key="6">
    <source>
        <dbReference type="EMBL" id="MBM6818319.1"/>
    </source>
</evidence>
<keyword evidence="4" id="KW-0804">Transcription</keyword>
<evidence type="ECO:0000259" key="5">
    <source>
        <dbReference type="PROSITE" id="PS50931"/>
    </source>
</evidence>
<dbReference type="SUPFAM" id="SSF53850">
    <property type="entry name" value="Periplasmic binding protein-like II"/>
    <property type="match status" value="1"/>
</dbReference>
<evidence type="ECO:0000313" key="7">
    <source>
        <dbReference type="Proteomes" id="UP000767334"/>
    </source>
</evidence>
<proteinExistence type="inferred from homology"/>
<dbReference type="PROSITE" id="PS50931">
    <property type="entry name" value="HTH_LYSR"/>
    <property type="match status" value="1"/>
</dbReference>
<comment type="similarity">
    <text evidence="1">Belongs to the LysR transcriptional regulatory family.</text>
</comment>
<dbReference type="SUPFAM" id="SSF46785">
    <property type="entry name" value="Winged helix' DNA-binding domain"/>
    <property type="match status" value="1"/>
</dbReference>
<accession>A0ABS2FDH3</accession>
<keyword evidence="2" id="KW-0805">Transcription regulation</keyword>
<reference evidence="6 7" key="1">
    <citation type="journal article" date="2021" name="Sci. Rep.">
        <title>The distribution of antibiotic resistance genes in chicken gut microbiota commensals.</title>
        <authorList>
            <person name="Juricova H."/>
            <person name="Matiasovicova J."/>
            <person name="Kubasova T."/>
            <person name="Cejkova D."/>
            <person name="Rychlik I."/>
        </authorList>
    </citation>
    <scope>NUCLEOTIDE SEQUENCE [LARGE SCALE GENOMIC DNA]</scope>
    <source>
        <strain evidence="6 7">An435</strain>
    </source>
</reference>
<comment type="caution">
    <text evidence="6">The sequence shown here is derived from an EMBL/GenBank/DDBJ whole genome shotgun (WGS) entry which is preliminary data.</text>
</comment>
<evidence type="ECO:0000256" key="3">
    <source>
        <dbReference type="ARBA" id="ARBA00023125"/>
    </source>
</evidence>
<evidence type="ECO:0000256" key="1">
    <source>
        <dbReference type="ARBA" id="ARBA00009437"/>
    </source>
</evidence>
<organism evidence="6 7">
    <name type="scientific">Clostridium saudiense</name>
    <dbReference type="NCBI Taxonomy" id="1414720"/>
    <lineage>
        <taxon>Bacteria</taxon>
        <taxon>Bacillati</taxon>
        <taxon>Bacillota</taxon>
        <taxon>Clostridia</taxon>
        <taxon>Eubacteriales</taxon>
        <taxon>Clostridiaceae</taxon>
        <taxon>Clostridium</taxon>
    </lineage>
</organism>
<sequence>MYNKQLETFISVADAGSFNKAAENMFITPTAVIKQINLLENSLNLKLFIRTNQGVILTESGKSFYNDVKYIIQYSRDSVMRARNAMNKSENIIRIGTSLMTPGQFLMESCPNIHELVKDIKFELVPFENTPENAREILKNFGHNFDIIAGIFDDKLLEYRECAGLELKIEPIRCAVSIYHPLASKKSIAVKDLYGENLMILKRGSFSSLDNLREDLWRNHPQINIIDFDFYSLDVFNRCENSNNILIAVDPWKNAHPLLKILPVEWDYTVPYGLLHSQNPSLLIKKFLDVVKKISF</sequence>
<gene>
    <name evidence="6" type="ORF">H6A19_03005</name>
</gene>
<dbReference type="Pfam" id="PF00126">
    <property type="entry name" value="HTH_1"/>
    <property type="match status" value="1"/>
</dbReference>
<protein>
    <submittedName>
        <fullName evidence="6">LysR family transcriptional regulator</fullName>
    </submittedName>
</protein>
<dbReference type="InterPro" id="IPR000847">
    <property type="entry name" value="LysR_HTH_N"/>
</dbReference>
<dbReference type="Proteomes" id="UP000767334">
    <property type="component" value="Unassembled WGS sequence"/>
</dbReference>
<keyword evidence="7" id="KW-1185">Reference proteome</keyword>
<dbReference type="Gene3D" id="1.10.10.10">
    <property type="entry name" value="Winged helix-like DNA-binding domain superfamily/Winged helix DNA-binding domain"/>
    <property type="match status" value="1"/>
</dbReference>
<keyword evidence="3" id="KW-0238">DNA-binding</keyword>
<dbReference type="InterPro" id="IPR036388">
    <property type="entry name" value="WH-like_DNA-bd_sf"/>
</dbReference>
<name>A0ABS2FDH3_9CLOT</name>
<dbReference type="Gene3D" id="3.40.190.10">
    <property type="entry name" value="Periplasmic binding protein-like II"/>
    <property type="match status" value="2"/>
</dbReference>
<dbReference type="EMBL" id="JACJLL010000010">
    <property type="protein sequence ID" value="MBM6818319.1"/>
    <property type="molecule type" value="Genomic_DNA"/>
</dbReference>
<dbReference type="InterPro" id="IPR036390">
    <property type="entry name" value="WH_DNA-bd_sf"/>
</dbReference>
<dbReference type="RefSeq" id="WP_204571866.1">
    <property type="nucleotide sequence ID" value="NZ_JACJLL010000010.1"/>
</dbReference>
<evidence type="ECO:0000256" key="4">
    <source>
        <dbReference type="ARBA" id="ARBA00023163"/>
    </source>
</evidence>